<accession>A0A1P8UK64</accession>
<dbReference type="SMART" id="SM00382">
    <property type="entry name" value="AAA"/>
    <property type="match status" value="1"/>
</dbReference>
<name>A0A1P8UK64_9GAMM</name>
<feature type="domain" description="ABC transporter" evidence="5">
    <location>
        <begin position="11"/>
        <end position="246"/>
    </location>
</feature>
<gene>
    <name evidence="6" type="ORF">BW247_14965</name>
</gene>
<evidence type="ECO:0000313" key="6">
    <source>
        <dbReference type="EMBL" id="APZ44228.1"/>
    </source>
</evidence>
<dbReference type="PANTHER" id="PTHR42788">
    <property type="entry name" value="TAURINE IMPORT ATP-BINDING PROTEIN-RELATED"/>
    <property type="match status" value="1"/>
</dbReference>
<sequence>MNAPIQPTEILRLRNVQKNFRTPDGEELKIIDGVDLTLHEGEILVMLGRSGSGKSTLLRIMSGLIEQTAGEVAYRGTPVTGPVPGLSMVFQSFALFPWLTVLENVELGLEARGVPKAERRRRALAAIDLIGLDGFESAYPRELSGGMRQRVGFARALVVDPDVLFMDEAFSALDVLTAENLRTDLLDLWAERSTSLRGILLVSHNIEEAVLMADRIVIFASNPGRVAAEIPVRLPQPRNRQAPEFRRLVEQIYAIMTRRQETDTARRAEGVAYRMPSAAINRLAGLIEAIDQETQTEGARYVSLPELADDMQLSVDDLFPLVEALEILDLAAVHEGQIALTQTGLRYLDGDTQARKQIFARQLLKQVPLAAHIRSVLDERPNHRAPAGRFLTELEDSLSESEAERVLDCVINWARYAEIFAYDDVDEVLSLEDPGAGSPELA</sequence>
<dbReference type="GO" id="GO:0016887">
    <property type="term" value="F:ATP hydrolysis activity"/>
    <property type="evidence" value="ECO:0007669"/>
    <property type="project" value="InterPro"/>
</dbReference>
<reference evidence="6 7" key="1">
    <citation type="submission" date="2017-01" db="EMBL/GenBank/DDBJ databases">
        <title>Draft sequence of Acidihalobacter ferrooxidans strain DSM 14175 (strain V8).</title>
        <authorList>
            <person name="Khaleque H.N."/>
            <person name="Ramsay J.P."/>
            <person name="Murphy R.J.T."/>
            <person name="Kaksonen A.H."/>
            <person name="Boxall N.J."/>
            <person name="Watkin E.L.J."/>
        </authorList>
    </citation>
    <scope>NUCLEOTIDE SEQUENCE [LARGE SCALE GENOMIC DNA]</scope>
    <source>
        <strain evidence="6 7">V8</strain>
    </source>
</reference>
<dbReference type="Pfam" id="PF00005">
    <property type="entry name" value="ABC_tran"/>
    <property type="match status" value="1"/>
</dbReference>
<keyword evidence="4 6" id="KW-0067">ATP-binding</keyword>
<proteinExistence type="inferred from homology"/>
<dbReference type="AlphaFoldDB" id="A0A1P8UK64"/>
<dbReference type="InterPro" id="IPR003439">
    <property type="entry name" value="ABC_transporter-like_ATP-bd"/>
</dbReference>
<evidence type="ECO:0000256" key="2">
    <source>
        <dbReference type="ARBA" id="ARBA00022448"/>
    </source>
</evidence>
<dbReference type="Proteomes" id="UP000243807">
    <property type="component" value="Chromosome"/>
</dbReference>
<dbReference type="InterPro" id="IPR017871">
    <property type="entry name" value="ABC_transporter-like_CS"/>
</dbReference>
<keyword evidence="3" id="KW-0547">Nucleotide-binding</keyword>
<dbReference type="PROSITE" id="PS50893">
    <property type="entry name" value="ABC_TRANSPORTER_2"/>
    <property type="match status" value="1"/>
</dbReference>
<dbReference type="InterPro" id="IPR018632">
    <property type="entry name" value="AAA-associated_dom_C"/>
</dbReference>
<dbReference type="OrthoDB" id="9802264at2"/>
<keyword evidence="2" id="KW-0813">Transport</keyword>
<dbReference type="STRING" id="1765967.BW247_14965"/>
<dbReference type="InterPro" id="IPR027417">
    <property type="entry name" value="P-loop_NTPase"/>
</dbReference>
<dbReference type="EMBL" id="CP019434">
    <property type="protein sequence ID" value="APZ44228.1"/>
    <property type="molecule type" value="Genomic_DNA"/>
</dbReference>
<evidence type="ECO:0000256" key="3">
    <source>
        <dbReference type="ARBA" id="ARBA00022741"/>
    </source>
</evidence>
<evidence type="ECO:0000259" key="5">
    <source>
        <dbReference type="PROSITE" id="PS50893"/>
    </source>
</evidence>
<dbReference type="RefSeq" id="WP_076837851.1">
    <property type="nucleotide sequence ID" value="NZ_CP019434.1"/>
</dbReference>
<dbReference type="InterPro" id="IPR003593">
    <property type="entry name" value="AAA+_ATPase"/>
</dbReference>
<dbReference type="Pfam" id="PF09821">
    <property type="entry name" value="AAA_assoc_C"/>
    <property type="match status" value="1"/>
</dbReference>
<organism evidence="6 7">
    <name type="scientific">Acidihalobacter ferrooxydans</name>
    <dbReference type="NCBI Taxonomy" id="1765967"/>
    <lineage>
        <taxon>Bacteria</taxon>
        <taxon>Pseudomonadati</taxon>
        <taxon>Pseudomonadota</taxon>
        <taxon>Gammaproteobacteria</taxon>
        <taxon>Chromatiales</taxon>
        <taxon>Ectothiorhodospiraceae</taxon>
        <taxon>Acidihalobacter</taxon>
    </lineage>
</organism>
<dbReference type="GO" id="GO:0005524">
    <property type="term" value="F:ATP binding"/>
    <property type="evidence" value="ECO:0007669"/>
    <property type="project" value="UniProtKB-KW"/>
</dbReference>
<protein>
    <submittedName>
        <fullName evidence="6">Nitrate ABC transporter ATP-binding protein</fullName>
    </submittedName>
</protein>
<dbReference type="SUPFAM" id="SSF52540">
    <property type="entry name" value="P-loop containing nucleoside triphosphate hydrolases"/>
    <property type="match status" value="1"/>
</dbReference>
<dbReference type="PROSITE" id="PS00211">
    <property type="entry name" value="ABC_TRANSPORTER_1"/>
    <property type="match status" value="1"/>
</dbReference>
<dbReference type="InterPro" id="IPR050166">
    <property type="entry name" value="ABC_transporter_ATP-bind"/>
</dbReference>
<evidence type="ECO:0000256" key="4">
    <source>
        <dbReference type="ARBA" id="ARBA00022840"/>
    </source>
</evidence>
<comment type="similarity">
    <text evidence="1">Belongs to the ABC transporter superfamily.</text>
</comment>
<evidence type="ECO:0000313" key="7">
    <source>
        <dbReference type="Proteomes" id="UP000243807"/>
    </source>
</evidence>
<dbReference type="Gene3D" id="3.40.50.300">
    <property type="entry name" value="P-loop containing nucleotide triphosphate hydrolases"/>
    <property type="match status" value="1"/>
</dbReference>
<dbReference type="CDD" id="cd03293">
    <property type="entry name" value="ABC_NrtD_SsuB_transporters"/>
    <property type="match status" value="1"/>
</dbReference>
<dbReference type="PANTHER" id="PTHR42788:SF13">
    <property type="entry name" value="ALIPHATIC SULFONATES IMPORT ATP-BINDING PROTEIN SSUB"/>
    <property type="match status" value="1"/>
</dbReference>
<dbReference type="KEGG" id="afy:BW247_14965"/>
<keyword evidence="7" id="KW-1185">Reference proteome</keyword>
<evidence type="ECO:0000256" key="1">
    <source>
        <dbReference type="ARBA" id="ARBA00005417"/>
    </source>
</evidence>